<dbReference type="InterPro" id="IPR036048">
    <property type="entry name" value="Interleukin_8-like_sf"/>
</dbReference>
<dbReference type="SUPFAM" id="SSF54117">
    <property type="entry name" value="Interleukin 8-like chemokines"/>
    <property type="match status" value="1"/>
</dbReference>
<dbReference type="InterPro" id="IPR001811">
    <property type="entry name" value="Chemokine_IL8-like_dom"/>
</dbReference>
<dbReference type="Gene3D" id="2.40.50.40">
    <property type="match status" value="1"/>
</dbReference>
<evidence type="ECO:0000313" key="3">
    <source>
        <dbReference type="Proteomes" id="UP000315116"/>
    </source>
</evidence>
<protein>
    <submittedName>
        <fullName evidence="2">SWPV1-257</fullName>
    </submittedName>
</protein>
<dbReference type="EMBL" id="KX857216">
    <property type="protein sequence ID" value="ARF02817.1"/>
    <property type="molecule type" value="Genomic_DNA"/>
</dbReference>
<proteinExistence type="predicted"/>
<dbReference type="GO" id="GO:0008009">
    <property type="term" value="F:chemokine activity"/>
    <property type="evidence" value="ECO:0007669"/>
    <property type="project" value="InterPro"/>
</dbReference>
<organism evidence="2 3">
    <name type="scientific">Shearwaterpox virus</name>
    <dbReference type="NCBI Taxonomy" id="1974596"/>
    <lineage>
        <taxon>Viruses</taxon>
        <taxon>Varidnaviria</taxon>
        <taxon>Bamfordvirae</taxon>
        <taxon>Nucleocytoviricota</taxon>
        <taxon>Pokkesviricetes</taxon>
        <taxon>Chitovirales</taxon>
        <taxon>Poxviridae</taxon>
        <taxon>Chordopoxvirinae</taxon>
        <taxon>Avipoxvirus</taxon>
        <taxon>Avipoxvirus canarypox</taxon>
        <taxon>Canarypox virus</taxon>
    </lineage>
</organism>
<name>A0A1V0S874_CNPV</name>
<accession>A0A1V0S874</accession>
<dbReference type="Pfam" id="PF00048">
    <property type="entry name" value="IL8"/>
    <property type="match status" value="1"/>
</dbReference>
<feature type="domain" description="Chemokine interleukin-8-like" evidence="1">
    <location>
        <begin position="25"/>
        <end position="77"/>
    </location>
</feature>
<gene>
    <name evidence="2" type="primary">SWPV1-257</name>
</gene>
<evidence type="ECO:0000313" key="2">
    <source>
        <dbReference type="EMBL" id="ARF02817.1"/>
    </source>
</evidence>
<reference evidence="2 3" key="1">
    <citation type="journal article" date="2017" name="BMC Genomics">
        <title>Genomic characterization of two novel pathogenic avipoxviruses isolated from pacific shearwaters (Ardenna spp.).</title>
        <authorList>
            <person name="Sarker S."/>
            <person name="Das S."/>
            <person name="Lavers J.L."/>
            <person name="Hutton I."/>
            <person name="Helbig K."/>
            <person name="Imbery J."/>
            <person name="Upton C."/>
            <person name="Raidal S.R."/>
        </authorList>
    </citation>
    <scope>NUCLEOTIDE SEQUENCE [LARGE SCALE GENOMIC DNA]</scope>
    <source>
        <strain evidence="2 3">SWPV-1</strain>
    </source>
</reference>
<sequence length="110" mass="12719">MYNNTVKKLFIYILVCNMTHMCISVCCSRYSRNNINKDEIATVRYSSCRCKFGPAAIFTMINGDEICILEDAPWLPFVLDYMNAKWLSCENQGIVISNFFLEEELLVVSH</sequence>
<dbReference type="GO" id="GO:0006955">
    <property type="term" value="P:immune response"/>
    <property type="evidence" value="ECO:0007669"/>
    <property type="project" value="InterPro"/>
</dbReference>
<evidence type="ECO:0000259" key="1">
    <source>
        <dbReference type="Pfam" id="PF00048"/>
    </source>
</evidence>
<dbReference type="GO" id="GO:0005576">
    <property type="term" value="C:extracellular region"/>
    <property type="evidence" value="ECO:0007669"/>
    <property type="project" value="InterPro"/>
</dbReference>
<dbReference type="Proteomes" id="UP000315116">
    <property type="component" value="Segment"/>
</dbReference>